<dbReference type="RefSeq" id="XP_006825760.1">
    <property type="nucleotide sequence ID" value="XM_006825697.1"/>
</dbReference>
<evidence type="ECO:0000256" key="2">
    <source>
        <dbReference type="ARBA" id="ARBA00008661"/>
    </source>
</evidence>
<gene>
    <name evidence="12" type="primary">LOC102804621</name>
</gene>
<evidence type="ECO:0000256" key="10">
    <source>
        <dbReference type="RuleBase" id="RU363063"/>
    </source>
</evidence>
<keyword evidence="3 10" id="KW-0328">Glycosyltransferase</keyword>
<dbReference type="Gene3D" id="3.90.550.50">
    <property type="match status" value="1"/>
</dbReference>
<evidence type="ECO:0000313" key="12">
    <source>
        <dbReference type="RefSeq" id="XP_006825760.1"/>
    </source>
</evidence>
<proteinExistence type="inferred from homology"/>
<protein>
    <recommendedName>
        <fullName evidence="10">Hexosyltransferase</fullName>
        <ecNumber evidence="10">2.4.1.-</ecNumber>
    </recommendedName>
</protein>
<keyword evidence="11" id="KW-1185">Reference proteome</keyword>
<dbReference type="PANTHER" id="PTHR11214">
    <property type="entry name" value="BETA-1,3-N-ACETYLGLUCOSAMINYLTRANSFERASE"/>
    <property type="match status" value="1"/>
</dbReference>
<dbReference type="Pfam" id="PF01762">
    <property type="entry name" value="Galactosyl_T"/>
    <property type="match status" value="1"/>
</dbReference>
<evidence type="ECO:0000256" key="6">
    <source>
        <dbReference type="ARBA" id="ARBA00022968"/>
    </source>
</evidence>
<keyword evidence="6" id="KW-0735">Signal-anchor</keyword>
<keyword evidence="8 10" id="KW-0333">Golgi apparatus</keyword>
<evidence type="ECO:0000256" key="3">
    <source>
        <dbReference type="ARBA" id="ARBA00022676"/>
    </source>
</evidence>
<comment type="subcellular location">
    <subcellularLocation>
        <location evidence="1 10">Golgi apparatus membrane</location>
        <topology evidence="1 10">Single-pass type II membrane protein</topology>
    </subcellularLocation>
</comment>
<evidence type="ECO:0000256" key="5">
    <source>
        <dbReference type="ARBA" id="ARBA00022692"/>
    </source>
</evidence>
<evidence type="ECO:0000313" key="11">
    <source>
        <dbReference type="Proteomes" id="UP000694865"/>
    </source>
</evidence>
<keyword evidence="5" id="KW-0812">Transmembrane</keyword>
<keyword evidence="4" id="KW-0808">Transferase</keyword>
<dbReference type="InterPro" id="IPR002659">
    <property type="entry name" value="Glyco_trans_31"/>
</dbReference>
<sequence>MSVKLLFILVCFIALMSVLYMIAVSNPRKRIGNAAKLVARYRGPISVEGRALLDESPGDYEASRENSLLKDVGSEFINVHNRSDYDVESKFFETVLNVNTVPIQENTEDFRDIAFTINHPKKCMDSGGRVKEIDLLILVATRITNENERKNIRKTWGNVNFYDGLRVVILFLVGNPKYTHHEYFHRILSEDVKHNDIIGGNFEDSYYKLTLKTIMGLKWAHVHCPLAKFVMKCDDDILLQPHNIMKYNIPKSRTLIGSCGNRSVVDQRPGSSEPDWQYEVYPAYCSGTAYLISGDLVAELYTTALQTSMFKYEDVFIGMLMYKLGLPVYQHTAFRSSMFPDSACNIRDLVVSHHFSNMKYGPNRLSPVEYRMLIAKLWWQLRMIRRGYQRCPSDVSGLGDKPGKPIYTEEIQMIENRRNFTIN</sequence>
<dbReference type="GeneID" id="102804621"/>
<evidence type="ECO:0000256" key="1">
    <source>
        <dbReference type="ARBA" id="ARBA00004323"/>
    </source>
</evidence>
<evidence type="ECO:0000256" key="8">
    <source>
        <dbReference type="ARBA" id="ARBA00023034"/>
    </source>
</evidence>
<keyword evidence="7" id="KW-1133">Transmembrane helix</keyword>
<dbReference type="EC" id="2.4.1.-" evidence="10"/>
<reference evidence="12" key="1">
    <citation type="submission" date="2025-08" db="UniProtKB">
        <authorList>
            <consortium name="RefSeq"/>
        </authorList>
    </citation>
    <scope>IDENTIFICATION</scope>
    <source>
        <tissue evidence="12">Testes</tissue>
    </source>
</reference>
<name>A0ABM0N0G9_SACKO</name>
<evidence type="ECO:0000256" key="9">
    <source>
        <dbReference type="ARBA" id="ARBA00023136"/>
    </source>
</evidence>
<dbReference type="Proteomes" id="UP000694865">
    <property type="component" value="Unplaced"/>
</dbReference>
<comment type="similarity">
    <text evidence="2 10">Belongs to the glycosyltransferase 31 family.</text>
</comment>
<evidence type="ECO:0000256" key="4">
    <source>
        <dbReference type="ARBA" id="ARBA00022679"/>
    </source>
</evidence>
<organism evidence="11 12">
    <name type="scientific">Saccoglossus kowalevskii</name>
    <name type="common">Acorn worm</name>
    <dbReference type="NCBI Taxonomy" id="10224"/>
    <lineage>
        <taxon>Eukaryota</taxon>
        <taxon>Metazoa</taxon>
        <taxon>Hemichordata</taxon>
        <taxon>Enteropneusta</taxon>
        <taxon>Harrimaniidae</taxon>
        <taxon>Saccoglossus</taxon>
    </lineage>
</organism>
<dbReference type="PANTHER" id="PTHR11214:SF379">
    <property type="entry name" value="HEXOSYLTRANSFERASE-RELATED"/>
    <property type="match status" value="1"/>
</dbReference>
<accession>A0ABM0N0G9</accession>
<keyword evidence="9" id="KW-0472">Membrane</keyword>
<evidence type="ECO:0000256" key="7">
    <source>
        <dbReference type="ARBA" id="ARBA00022989"/>
    </source>
</evidence>